<keyword evidence="2" id="KW-1185">Reference proteome</keyword>
<dbReference type="EMBL" id="RJVU01007007">
    <property type="protein sequence ID" value="ROL54088.1"/>
    <property type="molecule type" value="Genomic_DNA"/>
</dbReference>
<dbReference type="AlphaFoldDB" id="A0A3N0Z813"/>
<sequence length="78" mass="8695">MTFGDAHELLTVNQKDWLSVIFCPRQDIAHLPSSVGMGVHGRSHHLPHVRSTASIKDEFLCQSIPIPSSIPLCPNYFI</sequence>
<dbReference type="Proteomes" id="UP000281406">
    <property type="component" value="Unassembled WGS sequence"/>
</dbReference>
<proteinExistence type="predicted"/>
<reference evidence="1 2" key="1">
    <citation type="submission" date="2018-10" db="EMBL/GenBank/DDBJ databases">
        <title>Genome assembly for a Yunnan-Guizhou Plateau 3E fish, Anabarilius grahami (Regan), and its evolutionary and genetic applications.</title>
        <authorList>
            <person name="Jiang W."/>
        </authorList>
    </citation>
    <scope>NUCLEOTIDE SEQUENCE [LARGE SCALE GENOMIC DNA]</scope>
    <source>
        <strain evidence="1">AG-KIZ</strain>
        <tissue evidence="1">Muscle</tissue>
    </source>
</reference>
<comment type="caution">
    <text evidence="1">The sequence shown here is derived from an EMBL/GenBank/DDBJ whole genome shotgun (WGS) entry which is preliminary data.</text>
</comment>
<organism evidence="1 2">
    <name type="scientific">Anabarilius grahami</name>
    <name type="common">Kanglang fish</name>
    <name type="synonym">Barilius grahami</name>
    <dbReference type="NCBI Taxonomy" id="495550"/>
    <lineage>
        <taxon>Eukaryota</taxon>
        <taxon>Metazoa</taxon>
        <taxon>Chordata</taxon>
        <taxon>Craniata</taxon>
        <taxon>Vertebrata</taxon>
        <taxon>Euteleostomi</taxon>
        <taxon>Actinopterygii</taxon>
        <taxon>Neopterygii</taxon>
        <taxon>Teleostei</taxon>
        <taxon>Ostariophysi</taxon>
        <taxon>Cypriniformes</taxon>
        <taxon>Xenocyprididae</taxon>
        <taxon>Xenocypridinae</taxon>
        <taxon>Xenocypridinae incertae sedis</taxon>
        <taxon>Anabarilius</taxon>
    </lineage>
</organism>
<protein>
    <submittedName>
        <fullName evidence="1">Uncharacterized protein</fullName>
    </submittedName>
</protein>
<evidence type="ECO:0000313" key="2">
    <source>
        <dbReference type="Proteomes" id="UP000281406"/>
    </source>
</evidence>
<gene>
    <name evidence="1" type="ORF">DPX16_10511</name>
</gene>
<evidence type="ECO:0000313" key="1">
    <source>
        <dbReference type="EMBL" id="ROL54088.1"/>
    </source>
</evidence>
<accession>A0A3N0Z813</accession>
<name>A0A3N0Z813_ANAGA</name>